<reference evidence="12" key="2">
    <citation type="submission" date="2025-08" db="UniProtKB">
        <authorList>
            <consortium name="Ensembl"/>
        </authorList>
    </citation>
    <scope>IDENTIFICATION</scope>
</reference>
<dbReference type="HOGENOM" id="CLU_040211_1_0_1"/>
<comment type="similarity">
    <text evidence="2 11">Belongs to the TFB4 family.</text>
</comment>
<evidence type="ECO:0000256" key="8">
    <source>
        <dbReference type="ARBA" id="ARBA00023163"/>
    </source>
</evidence>
<evidence type="ECO:0000256" key="1">
    <source>
        <dbReference type="ARBA" id="ARBA00004123"/>
    </source>
</evidence>
<protein>
    <recommendedName>
        <fullName evidence="11">General transcription factor IIH subunit 3</fullName>
    </recommendedName>
    <alternativeName>
        <fullName evidence="11">General transcription factor IIH polypeptide 3</fullName>
    </alternativeName>
</protein>
<dbReference type="STRING" id="51511.ENSCSAVP00000003630"/>
<dbReference type="InParanoid" id="H2YE82"/>
<dbReference type="PANTHER" id="PTHR12831:SF0">
    <property type="entry name" value="GENERAL TRANSCRIPTION FACTOR IIH SUBUNIT 3"/>
    <property type="match status" value="1"/>
</dbReference>
<evidence type="ECO:0000256" key="11">
    <source>
        <dbReference type="RuleBase" id="RU368090"/>
    </source>
</evidence>
<dbReference type="Ensembl" id="ENSCSAVT00000003685.1">
    <property type="protein sequence ID" value="ENSCSAVP00000003630.1"/>
    <property type="gene ID" value="ENSCSAVG00000002152.1"/>
</dbReference>
<dbReference type="GO" id="GO:0006355">
    <property type="term" value="P:regulation of DNA-templated transcription"/>
    <property type="evidence" value="ECO:0007669"/>
    <property type="project" value="InterPro"/>
</dbReference>
<evidence type="ECO:0000256" key="6">
    <source>
        <dbReference type="ARBA" id="ARBA00022833"/>
    </source>
</evidence>
<keyword evidence="4 11" id="KW-0227">DNA damage</keyword>
<evidence type="ECO:0000256" key="4">
    <source>
        <dbReference type="ARBA" id="ARBA00022763"/>
    </source>
</evidence>
<dbReference type="Proteomes" id="UP000007875">
    <property type="component" value="Unassembled WGS sequence"/>
</dbReference>
<dbReference type="eggNOG" id="KOG2487">
    <property type="taxonomic scope" value="Eukaryota"/>
</dbReference>
<dbReference type="Pfam" id="PF03850">
    <property type="entry name" value="Tfb4"/>
    <property type="match status" value="1"/>
</dbReference>
<dbReference type="GO" id="GO:0005675">
    <property type="term" value="C:transcription factor TFIIH holo complex"/>
    <property type="evidence" value="ECO:0007669"/>
    <property type="project" value="UniProtKB-UniRule"/>
</dbReference>
<dbReference type="FunCoup" id="H2YE82">
    <property type="interactions" value="471"/>
</dbReference>
<name>H2YE82_CIOSA</name>
<dbReference type="GO" id="GO:0008270">
    <property type="term" value="F:zinc ion binding"/>
    <property type="evidence" value="ECO:0007669"/>
    <property type="project" value="UniProtKB-KW"/>
</dbReference>
<dbReference type="GO" id="GO:0000439">
    <property type="term" value="C:transcription factor TFIIH core complex"/>
    <property type="evidence" value="ECO:0007669"/>
    <property type="project" value="UniProtKB-UniRule"/>
</dbReference>
<dbReference type="PANTHER" id="PTHR12831">
    <property type="entry name" value="TRANSCRIPTION INITIATION FACTOR IIH TFIIH , POLYPEPTIDE 3-RELATED"/>
    <property type="match status" value="1"/>
</dbReference>
<dbReference type="AlphaFoldDB" id="H2YE82"/>
<evidence type="ECO:0000313" key="13">
    <source>
        <dbReference type="Proteomes" id="UP000007875"/>
    </source>
</evidence>
<evidence type="ECO:0000256" key="5">
    <source>
        <dbReference type="ARBA" id="ARBA00022771"/>
    </source>
</evidence>
<dbReference type="InterPro" id="IPR036465">
    <property type="entry name" value="vWFA_dom_sf"/>
</dbReference>
<keyword evidence="9 11" id="KW-0234">DNA repair</keyword>
<evidence type="ECO:0000313" key="12">
    <source>
        <dbReference type="Ensembl" id="ENSCSAVP00000003630.1"/>
    </source>
</evidence>
<keyword evidence="8 11" id="KW-0804">Transcription</keyword>
<accession>H2YE82</accession>
<dbReference type="GO" id="GO:0006289">
    <property type="term" value="P:nucleotide-excision repair"/>
    <property type="evidence" value="ECO:0007669"/>
    <property type="project" value="UniProtKB-UniRule"/>
</dbReference>
<dbReference type="OMA" id="QGCDITS"/>
<keyword evidence="13" id="KW-1185">Reference proteome</keyword>
<comment type="function">
    <text evidence="11">Component of the general transcription and DNA repair factor IIH (TFIIH) core complex, which is involved in general and transcription-coupled nucleotide excision repair (NER) of damaged DNA and, when complexed to CAK, in RNA transcription by RNA polymerase II. In NER, TFIIH acts by opening DNA around the lesion to allow the excision of the damaged oligonucleotide and its replacement by a new DNA fragment. In transcription, TFIIH has an essential role in transcription initiation. When the pre-initiation complex (PIC) has been established, TFIIH is required for promoter opening and promoter escape. Phosphorylation of the C-terminal tail (CTD) of the largest subunit of RNA polymerase II by the kinase module CAK controls the initiation of transcription.</text>
</comment>
<sequence>MAEELERQLLVVIFDVNPVWWGIKSLQGQAQITKYLDCLRVFVNSYLLLHFDNHLAIIASHSTKSVFLYPPMKETGVIEPEETAPTDKVGNDRRYGHFARVDNTVTDKFKELMREGCEESDIRRDSVIAGSMATALCCIHRMQNELPGKLNSRILVIKAADDAASQYMSFMNIIFAAQKERVVIDACILGHNSGLLQQACDMTNGLYLQIPNQDVFLQYLLTAFLTEAELRKHSIVLSQSTRPREVDYRAACFCHRSLVDIGFVCSVCLSIFCQFSPICSTCETAFKPPPMAAKTRKKRKTPA</sequence>
<dbReference type="InterPro" id="IPR004600">
    <property type="entry name" value="TFIIH_Tfb4/GTF2H3"/>
</dbReference>
<comment type="subcellular location">
    <subcellularLocation>
        <location evidence="1 11">Nucleus</location>
    </subcellularLocation>
</comment>
<dbReference type="GeneTree" id="ENSGT00390000013143"/>
<organism evidence="12 13">
    <name type="scientific">Ciona savignyi</name>
    <name type="common">Pacific transparent sea squirt</name>
    <dbReference type="NCBI Taxonomy" id="51511"/>
    <lineage>
        <taxon>Eukaryota</taxon>
        <taxon>Metazoa</taxon>
        <taxon>Chordata</taxon>
        <taxon>Tunicata</taxon>
        <taxon>Ascidiacea</taxon>
        <taxon>Phlebobranchia</taxon>
        <taxon>Cionidae</taxon>
        <taxon>Ciona</taxon>
    </lineage>
</organism>
<comment type="subunit">
    <text evidence="11">Part of a TFIID-containing RNA polymerase II pre-initiation complex that is composed of TBP and at least GTF2A1, GTF2A2, GTF2E1, GTF2E2, GTF2F1, GTF2H2, GTF2H3, GTF2H4, GTF2H5, GTF2B, TCEA1, ERCC2, ERCC3, TAF1, TAF2, TAF3, TAF4, TAF5, TAF6, TAF7, TAF8, TAF9, TAF10, TAF11, TAF12 and TAF13. Component of the 7-subunit TFIIH core complex composed of XPB/ERCC3, XPD/ERCC2, GTF2H1, GTF2H2, GTF2H3, GTF2H4 and GTF2H5, which is active in NER. The core complex associates with the 3-subunit CDK-activating kinase (CAK) module composed of CCNH/cyclin H, CDK7 and MNAT1 to form the 10-subunit holoenzyme (holo-TFIIH) active in transcription. Interacts with RARA; the interaction requires prior phosphorylation of RARA on 'Ser-369' which then enhances interaction of RARA with CDK7.</text>
</comment>
<evidence type="ECO:0000256" key="10">
    <source>
        <dbReference type="ARBA" id="ARBA00023242"/>
    </source>
</evidence>
<dbReference type="Gene3D" id="3.40.50.410">
    <property type="entry name" value="von Willebrand factor, type A domain"/>
    <property type="match status" value="1"/>
</dbReference>
<keyword evidence="10 11" id="KW-0539">Nucleus</keyword>
<evidence type="ECO:0000256" key="2">
    <source>
        <dbReference type="ARBA" id="ARBA00005273"/>
    </source>
</evidence>
<reference evidence="13" key="1">
    <citation type="submission" date="2003-08" db="EMBL/GenBank/DDBJ databases">
        <authorList>
            <person name="Birren B."/>
            <person name="Nusbaum C."/>
            <person name="Abebe A."/>
            <person name="Abouelleil A."/>
            <person name="Adekoya E."/>
            <person name="Ait-zahra M."/>
            <person name="Allen N."/>
            <person name="Allen T."/>
            <person name="An P."/>
            <person name="Anderson M."/>
            <person name="Anderson S."/>
            <person name="Arachchi H."/>
            <person name="Armbruster J."/>
            <person name="Bachantsang P."/>
            <person name="Baldwin J."/>
            <person name="Barry A."/>
            <person name="Bayul T."/>
            <person name="Blitshsteyn B."/>
            <person name="Bloom T."/>
            <person name="Blye J."/>
            <person name="Boguslavskiy L."/>
            <person name="Borowsky M."/>
            <person name="Boukhgalter B."/>
            <person name="Brunache A."/>
            <person name="Butler J."/>
            <person name="Calixte N."/>
            <person name="Calvo S."/>
            <person name="Camarata J."/>
            <person name="Campo K."/>
            <person name="Chang J."/>
            <person name="Cheshatsang Y."/>
            <person name="Citroen M."/>
            <person name="Collymore A."/>
            <person name="Considine T."/>
            <person name="Cook A."/>
            <person name="Cooke P."/>
            <person name="Corum B."/>
            <person name="Cuomo C."/>
            <person name="David R."/>
            <person name="Dawoe T."/>
            <person name="Degray S."/>
            <person name="Dodge S."/>
            <person name="Dooley K."/>
            <person name="Dorje P."/>
            <person name="Dorjee K."/>
            <person name="Dorris L."/>
            <person name="Duffey N."/>
            <person name="Dupes A."/>
            <person name="Elkins T."/>
            <person name="Engels R."/>
            <person name="Erickson J."/>
            <person name="Farina A."/>
            <person name="Faro S."/>
            <person name="Ferreira P."/>
            <person name="Fischer H."/>
            <person name="Fitzgerald M."/>
            <person name="Foley K."/>
            <person name="Gage D."/>
            <person name="Galagan J."/>
            <person name="Gearin G."/>
            <person name="Gnerre S."/>
            <person name="Gnirke A."/>
            <person name="Goyette A."/>
            <person name="Graham J."/>
            <person name="Grandbois E."/>
            <person name="Gyaltsen K."/>
            <person name="Hafez N."/>
            <person name="Hagopian D."/>
            <person name="Hagos B."/>
            <person name="Hall J."/>
            <person name="Hatcher B."/>
            <person name="Heller A."/>
            <person name="Higgins H."/>
            <person name="Honan T."/>
            <person name="Horn A."/>
            <person name="Houde N."/>
            <person name="Hughes L."/>
            <person name="Hulme W."/>
            <person name="Husby E."/>
            <person name="Iliev I."/>
            <person name="Jaffe D."/>
            <person name="Jones C."/>
            <person name="Kamal M."/>
            <person name="Kamat A."/>
            <person name="Kamvysselis M."/>
            <person name="Karlsson E."/>
            <person name="Kells C."/>
            <person name="Kieu A."/>
            <person name="Kisner P."/>
            <person name="Kodira C."/>
            <person name="Kulbokas E."/>
            <person name="Labutti K."/>
            <person name="Lama D."/>
            <person name="Landers T."/>
            <person name="Leger J."/>
            <person name="Levine S."/>
            <person name="Lewis D."/>
            <person name="Lewis T."/>
            <person name="Lindblad-toh K."/>
            <person name="Liu X."/>
            <person name="Lokyitsang T."/>
            <person name="Lokyitsang Y."/>
            <person name="Lucien O."/>
            <person name="Lui A."/>
            <person name="Ma L.J."/>
            <person name="Mabbitt R."/>
            <person name="Macdonald J."/>
            <person name="Maclean C."/>
            <person name="Major J."/>
            <person name="Manning J."/>
            <person name="Marabella R."/>
            <person name="Maru K."/>
            <person name="Matthews C."/>
            <person name="Mauceli E."/>
            <person name="Mccarthy M."/>
            <person name="Mcdonough S."/>
            <person name="Mcghee T."/>
            <person name="Meldrim J."/>
            <person name="Meneus L."/>
            <person name="Mesirov J."/>
            <person name="Mihalev A."/>
            <person name="Mihova T."/>
            <person name="Mikkelsen T."/>
            <person name="Mlenga V."/>
            <person name="Moru K."/>
            <person name="Mozes J."/>
            <person name="Mulrain L."/>
            <person name="Munson G."/>
            <person name="Naylor J."/>
            <person name="Newes C."/>
            <person name="Nguyen C."/>
            <person name="Nguyen N."/>
            <person name="Nguyen T."/>
            <person name="Nicol R."/>
            <person name="Nielsen C."/>
            <person name="Nizzari M."/>
            <person name="Norbu C."/>
            <person name="Norbu N."/>
            <person name="O'donnell P."/>
            <person name="Okoawo O."/>
            <person name="O'leary S."/>
            <person name="Omotosho B."/>
            <person name="O'neill K."/>
            <person name="Osman S."/>
            <person name="Parker S."/>
            <person name="Perrin D."/>
            <person name="Phunkhang P."/>
            <person name="Piqani B."/>
            <person name="Purcell S."/>
            <person name="Rachupka T."/>
            <person name="Ramasamy U."/>
            <person name="Rameau R."/>
            <person name="Ray V."/>
            <person name="Raymond C."/>
            <person name="Retta R."/>
            <person name="Richardson S."/>
            <person name="Rise C."/>
            <person name="Rodriguez J."/>
            <person name="Rogers J."/>
            <person name="Rogov P."/>
            <person name="Rutman M."/>
            <person name="Schupbach R."/>
            <person name="Seaman C."/>
            <person name="Settipalli S."/>
            <person name="Sharpe T."/>
            <person name="Sheridan J."/>
            <person name="Sherpa N."/>
            <person name="Shi J."/>
            <person name="Smirnov S."/>
            <person name="Smith C."/>
            <person name="Sougnez C."/>
            <person name="Spencer B."/>
            <person name="Stalker J."/>
            <person name="Stange-thomann N."/>
            <person name="Stavropoulos S."/>
            <person name="Stetson K."/>
            <person name="Stone C."/>
            <person name="Stone S."/>
            <person name="Stubbs M."/>
            <person name="Talamas J."/>
            <person name="Tchuinga P."/>
            <person name="Tenzing P."/>
            <person name="Tesfaye S."/>
            <person name="Theodore J."/>
            <person name="Thoulutsang Y."/>
            <person name="Topham K."/>
            <person name="Towey S."/>
            <person name="Tsamla T."/>
            <person name="Tsomo N."/>
            <person name="Vallee D."/>
            <person name="Vassiliev H."/>
            <person name="Venkataraman V."/>
            <person name="Vinson J."/>
            <person name="Vo A."/>
            <person name="Wade C."/>
            <person name="Wang S."/>
            <person name="Wangchuk T."/>
            <person name="Wangdi T."/>
            <person name="Whittaker C."/>
            <person name="Wilkinson J."/>
            <person name="Wu Y."/>
            <person name="Wyman D."/>
            <person name="Yadav S."/>
            <person name="Yang S."/>
            <person name="Yang X."/>
            <person name="Yeager S."/>
            <person name="Yee E."/>
            <person name="Young G."/>
            <person name="Zainoun J."/>
            <person name="Zembeck L."/>
            <person name="Zimmer A."/>
            <person name="Zody M."/>
            <person name="Lander E."/>
        </authorList>
    </citation>
    <scope>NUCLEOTIDE SEQUENCE [LARGE SCALE GENOMIC DNA]</scope>
</reference>
<reference evidence="12" key="3">
    <citation type="submission" date="2025-09" db="UniProtKB">
        <authorList>
            <consortium name="Ensembl"/>
        </authorList>
    </citation>
    <scope>IDENTIFICATION</scope>
</reference>
<proteinExistence type="inferred from homology"/>
<evidence type="ECO:0000256" key="9">
    <source>
        <dbReference type="ARBA" id="ARBA00023204"/>
    </source>
</evidence>
<keyword evidence="7 11" id="KW-0805">Transcription regulation</keyword>
<keyword evidence="6 11" id="KW-0862">Zinc</keyword>
<evidence type="ECO:0000256" key="3">
    <source>
        <dbReference type="ARBA" id="ARBA00022723"/>
    </source>
</evidence>
<evidence type="ECO:0000256" key="7">
    <source>
        <dbReference type="ARBA" id="ARBA00023015"/>
    </source>
</evidence>
<keyword evidence="3 11" id="KW-0479">Metal-binding</keyword>
<keyword evidence="5 11" id="KW-0863">Zinc-finger</keyword>